<evidence type="ECO:0000313" key="2">
    <source>
        <dbReference type="Proteomes" id="UP000192906"/>
    </source>
</evidence>
<dbReference type="AlphaFoldDB" id="A0A1X7CSM3"/>
<evidence type="ECO:0000313" key="1">
    <source>
        <dbReference type="EMBL" id="SMF02424.1"/>
    </source>
</evidence>
<name>A0A1X7CSM3_9BACT</name>
<dbReference type="EMBL" id="FWZU01000002">
    <property type="protein sequence ID" value="SMF02424.1"/>
    <property type="molecule type" value="Genomic_DNA"/>
</dbReference>
<reference evidence="2" key="1">
    <citation type="submission" date="2017-04" db="EMBL/GenBank/DDBJ databases">
        <authorList>
            <person name="Varghese N."/>
            <person name="Submissions S."/>
        </authorList>
    </citation>
    <scope>NUCLEOTIDE SEQUENCE [LARGE SCALE GENOMIC DNA]</scope>
    <source>
        <strain evidence="2">K3S</strain>
    </source>
</reference>
<proteinExistence type="predicted"/>
<gene>
    <name evidence="1" type="ORF">SAMN06295933_1208</name>
</gene>
<accession>A0A1X7CSM3</accession>
<organism evidence="1 2">
    <name type="scientific">Desulfovibrio gilichinskyi</name>
    <dbReference type="NCBI Taxonomy" id="1519643"/>
    <lineage>
        <taxon>Bacteria</taxon>
        <taxon>Pseudomonadati</taxon>
        <taxon>Thermodesulfobacteriota</taxon>
        <taxon>Desulfovibrionia</taxon>
        <taxon>Desulfovibrionales</taxon>
        <taxon>Desulfovibrionaceae</taxon>
        <taxon>Desulfovibrio</taxon>
    </lineage>
</organism>
<sequence>MCVAFSGLDGKLLSLVVLCSYRIERTEIYLMPGYCDFRFQRGPLKSGSYAGNLVALALGSSQCIRCTAEKAGLKAGASSPDVQR</sequence>
<dbReference type="Proteomes" id="UP000192906">
    <property type="component" value="Unassembled WGS sequence"/>
</dbReference>
<keyword evidence="2" id="KW-1185">Reference proteome</keyword>
<protein>
    <submittedName>
        <fullName evidence="1">Uncharacterized protein</fullName>
    </submittedName>
</protein>